<dbReference type="InterPro" id="IPR037160">
    <property type="entry name" value="DNA_Pol_thumb_sf"/>
</dbReference>
<comment type="catalytic activity">
    <reaction evidence="21">
        <text>DNA(n) + a 2'-deoxyribonucleoside 5'-triphosphate = DNA(n+1) + diphosphate</text>
        <dbReference type="Rhea" id="RHEA:22508"/>
        <dbReference type="Rhea" id="RHEA-COMP:17339"/>
        <dbReference type="Rhea" id="RHEA-COMP:17340"/>
        <dbReference type="ChEBI" id="CHEBI:33019"/>
        <dbReference type="ChEBI" id="CHEBI:61560"/>
        <dbReference type="ChEBI" id="CHEBI:173112"/>
        <dbReference type="EC" id="2.7.7.7"/>
    </reaction>
</comment>
<feature type="domain" description="Helix-hairpin-helix DNA-binding motif class 1" evidence="22">
    <location>
        <begin position="87"/>
        <end position="106"/>
    </location>
</feature>
<dbReference type="SUPFAM" id="SSF47802">
    <property type="entry name" value="DNA polymerase beta, N-terminal domain-like"/>
    <property type="match status" value="1"/>
</dbReference>
<dbReference type="InterPro" id="IPR010996">
    <property type="entry name" value="HHH_MUS81"/>
</dbReference>
<dbReference type="STRING" id="44576.SAMN05421881_10737"/>
<dbReference type="GO" id="GO:0140078">
    <property type="term" value="F:class I DNA-(apurinic or apyrimidinic site) endonuclease activity"/>
    <property type="evidence" value="ECO:0007669"/>
    <property type="project" value="UniProtKB-EC"/>
</dbReference>
<dbReference type="PRINTS" id="PR00870">
    <property type="entry name" value="DNAPOLXBETA"/>
</dbReference>
<dbReference type="Gene3D" id="3.30.210.10">
    <property type="entry name" value="DNA polymerase, thumb domain"/>
    <property type="match status" value="1"/>
</dbReference>
<evidence type="ECO:0000256" key="13">
    <source>
        <dbReference type="ARBA" id="ARBA00022932"/>
    </source>
</evidence>
<dbReference type="InterPro" id="IPR016195">
    <property type="entry name" value="Pol/histidinol_Pase-like"/>
</dbReference>
<keyword evidence="15" id="KW-0234">DNA repair</keyword>
<keyword evidence="8" id="KW-0808">Transferase</keyword>
<dbReference type="InterPro" id="IPR003141">
    <property type="entry name" value="Pol/His_phosphatase_N"/>
</dbReference>
<dbReference type="InterPro" id="IPR027421">
    <property type="entry name" value="DNA_pol_lamdba_lyase_dom_sf"/>
</dbReference>
<evidence type="ECO:0000256" key="11">
    <source>
        <dbReference type="ARBA" id="ARBA00022763"/>
    </source>
</evidence>
<organism evidence="25 26">
    <name type="scientific">Nitrosomonas halophila</name>
    <dbReference type="NCBI Taxonomy" id="44576"/>
    <lineage>
        <taxon>Bacteria</taxon>
        <taxon>Pseudomonadati</taxon>
        <taxon>Pseudomonadota</taxon>
        <taxon>Betaproteobacteria</taxon>
        <taxon>Nitrosomonadales</taxon>
        <taxon>Nitrosomonadaceae</taxon>
        <taxon>Nitrosomonas</taxon>
    </lineage>
</organism>
<dbReference type="CDD" id="cd07436">
    <property type="entry name" value="PHP_PolX"/>
    <property type="match status" value="1"/>
</dbReference>
<dbReference type="Pfam" id="PF14791">
    <property type="entry name" value="DNA_pol_B_thumb"/>
    <property type="match status" value="1"/>
</dbReference>
<dbReference type="PANTHER" id="PTHR36928:SF1">
    <property type="entry name" value="PHOSPHATASE YCDX-RELATED"/>
    <property type="match status" value="1"/>
</dbReference>
<evidence type="ECO:0000256" key="7">
    <source>
        <dbReference type="ARBA" id="ARBA00022634"/>
    </source>
</evidence>
<comment type="function">
    <text evidence="20">Repair polymerase that plays a key role in base-excision repair. During this process, the damaged base is excised by specific DNA glycosylases, the DNA backbone is nicked at the abasic site by an apurinic/apyrimidic (AP) endonuclease, and POLB removes 5'-deoxyribose-phosphate from the preincised AP site acting as a 5'-deoxyribose-phosphate lyase (5'-dRP lyase); through its DNA polymerase activity, it adds one nucleotide to the 3' end of the arising single-nucleotide gap. Conducts 'gap-filling' DNA synthesis in a stepwise distributive fashion rather than in a processive fashion as for other DNA polymerases. It is also able to cleave sugar-phosphate bonds 3' to an intact AP site, acting as an AP lyase.</text>
</comment>
<evidence type="ECO:0000259" key="22">
    <source>
        <dbReference type="SMART" id="SM00278"/>
    </source>
</evidence>
<evidence type="ECO:0000259" key="24">
    <source>
        <dbReference type="SMART" id="SM00483"/>
    </source>
</evidence>
<dbReference type="EMBL" id="FNOY01000073">
    <property type="protein sequence ID" value="SDY88001.1"/>
    <property type="molecule type" value="Genomic_DNA"/>
</dbReference>
<keyword evidence="7" id="KW-0237">DNA synthesis</keyword>
<sequence length="607" mass="67795">MEESYEGLADAGALTSRGLQESFLCSYFMEGVFMPIHNADIAAVLEEIADLLEIENANIFRVRAYRNASHILQELGKDVRTMVEQADDLTKLPGIGDDLAHKIQELVETGHCTMLDKLHQQLPATVTELLKIPGLGPKRVRALYHELDIRTMEQLQRAVRNHRIQTLPGFGEKTEMRIADALAKHAADMGRFNLAVAAQYAEPLASWLRKLPGVQQVVVAGSYRRARETVGDIDILITAAPNSQVMKRFCSYDEIAETLSQGPTRSSVVLKNKLQVDVRVVRPESYGAALHYFTGSKSHNIAIRRLGRAQGLKINEYGVFKAGARVNGETEESVYQLVGLPFIPPELREDRGEIEAARDGRLPRLIELSDLKGDLHVHSKASDGHDTLEAMAQAARQHGLEYLAITEHSSRLAVARGLDPVKLAKQIDMIDCLNEKLPDITLLKGIEVDILKNGKLDLPDWILGKLDLVVGAVHGSFGLSRARQTERILRAMDHPHFTLLAHPSGRLIGKRESYDVDMLRIIRKAKERGCYLELNANPKRLDLVDIYCQIAKDEGVLVSIDSDAHSVFDFDNLRFGIGQARRGWLARQDVLNTRPLEALRPLLRRTM</sequence>
<evidence type="ECO:0000256" key="19">
    <source>
        <dbReference type="ARBA" id="ARBA00044678"/>
    </source>
</evidence>
<comment type="catalytic activity">
    <reaction evidence="19">
        <text>a 5'-end 2'-deoxyribose-2'-deoxyribonucleotide-DNA = (2E,4S)-4-hydroxypenten-2-al-5-phosphate + a 5'-end 5'-phospho-2'-deoxyribonucleoside-DNA + H(+)</text>
        <dbReference type="Rhea" id="RHEA:76255"/>
        <dbReference type="Rhea" id="RHEA-COMP:13180"/>
        <dbReference type="Rhea" id="RHEA-COMP:18657"/>
        <dbReference type="ChEBI" id="CHEBI:15378"/>
        <dbReference type="ChEBI" id="CHEBI:136412"/>
        <dbReference type="ChEBI" id="CHEBI:195194"/>
        <dbReference type="ChEBI" id="CHEBI:195195"/>
    </reaction>
</comment>
<dbReference type="SMART" id="SM00278">
    <property type="entry name" value="HhH1"/>
    <property type="match status" value="3"/>
</dbReference>
<dbReference type="GO" id="GO:0042578">
    <property type="term" value="F:phosphoric ester hydrolase activity"/>
    <property type="evidence" value="ECO:0007669"/>
    <property type="project" value="TreeGrafter"/>
</dbReference>
<dbReference type="Pfam" id="PF02811">
    <property type="entry name" value="PHP"/>
    <property type="match status" value="1"/>
</dbReference>
<evidence type="ECO:0000256" key="20">
    <source>
        <dbReference type="ARBA" id="ARBA00045548"/>
    </source>
</evidence>
<keyword evidence="11" id="KW-0227">DNA damage</keyword>
<dbReference type="Gene3D" id="1.10.150.110">
    <property type="entry name" value="DNA polymerase beta, N-terminal domain-like"/>
    <property type="match status" value="1"/>
</dbReference>
<evidence type="ECO:0000256" key="3">
    <source>
        <dbReference type="ARBA" id="ARBA00012417"/>
    </source>
</evidence>
<evidence type="ECO:0000256" key="12">
    <source>
        <dbReference type="ARBA" id="ARBA00022843"/>
    </source>
</evidence>
<dbReference type="NCBIfam" id="NF006375">
    <property type="entry name" value="PRK08609.1"/>
    <property type="match status" value="1"/>
</dbReference>
<evidence type="ECO:0000256" key="10">
    <source>
        <dbReference type="ARBA" id="ARBA00022705"/>
    </source>
</evidence>
<dbReference type="SUPFAM" id="SSF47781">
    <property type="entry name" value="RuvA domain 2-like"/>
    <property type="match status" value="1"/>
</dbReference>
<dbReference type="InterPro" id="IPR003583">
    <property type="entry name" value="Hlx-hairpin-Hlx_DNA-bd_motif"/>
</dbReference>
<dbReference type="InterPro" id="IPR002008">
    <property type="entry name" value="DNA_pol_X_beta-like"/>
</dbReference>
<dbReference type="Pfam" id="PF14520">
    <property type="entry name" value="HHH_5"/>
    <property type="match status" value="1"/>
</dbReference>
<keyword evidence="6" id="KW-0488">Methylation</keyword>
<evidence type="ECO:0000256" key="15">
    <source>
        <dbReference type="ARBA" id="ARBA00023204"/>
    </source>
</evidence>
<proteinExistence type="predicted"/>
<feature type="domain" description="Helix-hairpin-helix DNA-binding motif class 1" evidence="22">
    <location>
        <begin position="162"/>
        <end position="181"/>
    </location>
</feature>
<name>A0A1H3NGE7_9PROT</name>
<evidence type="ECO:0000256" key="14">
    <source>
        <dbReference type="ARBA" id="ARBA00023053"/>
    </source>
</evidence>
<dbReference type="GO" id="GO:0003887">
    <property type="term" value="F:DNA-directed DNA polymerase activity"/>
    <property type="evidence" value="ECO:0007669"/>
    <property type="project" value="UniProtKB-KW"/>
</dbReference>
<evidence type="ECO:0000256" key="9">
    <source>
        <dbReference type="ARBA" id="ARBA00022695"/>
    </source>
</evidence>
<dbReference type="InterPro" id="IPR022311">
    <property type="entry name" value="PolX-like"/>
</dbReference>
<dbReference type="GO" id="GO:0008270">
    <property type="term" value="F:zinc ion binding"/>
    <property type="evidence" value="ECO:0007669"/>
    <property type="project" value="TreeGrafter"/>
</dbReference>
<dbReference type="InterPro" id="IPR043519">
    <property type="entry name" value="NT_sf"/>
</dbReference>
<feature type="domain" description="DNA-directed DNA polymerase X" evidence="24">
    <location>
        <begin position="36"/>
        <end position="349"/>
    </location>
</feature>
<dbReference type="Pfam" id="PF14792">
    <property type="entry name" value="DNA_pol_B_palm"/>
    <property type="match status" value="1"/>
</dbReference>
<evidence type="ECO:0000256" key="21">
    <source>
        <dbReference type="ARBA" id="ARBA00049244"/>
    </source>
</evidence>
<comment type="subcellular location">
    <subcellularLocation>
        <location evidence="2">Cytoplasm</location>
    </subcellularLocation>
</comment>
<dbReference type="InterPro" id="IPR004013">
    <property type="entry name" value="PHP_dom"/>
</dbReference>
<dbReference type="AlphaFoldDB" id="A0A1H3NGE7"/>
<evidence type="ECO:0000256" key="18">
    <source>
        <dbReference type="ARBA" id="ARBA00044632"/>
    </source>
</evidence>
<protein>
    <recommendedName>
        <fullName evidence="5">DNA polymerase beta</fullName>
        <ecNumber evidence="3">2.7.7.7</ecNumber>
        <ecNumber evidence="4">4.2.99.18</ecNumber>
    </recommendedName>
    <alternativeName>
        <fullName evidence="16">5'-deoxyribose-phosphate lyase</fullName>
    </alternativeName>
    <alternativeName>
        <fullName evidence="17">AP lyase</fullName>
    </alternativeName>
</protein>
<dbReference type="SMART" id="SM00483">
    <property type="entry name" value="POLXc"/>
    <property type="match status" value="1"/>
</dbReference>
<evidence type="ECO:0000256" key="1">
    <source>
        <dbReference type="ARBA" id="ARBA00001946"/>
    </source>
</evidence>
<dbReference type="GO" id="GO:0006281">
    <property type="term" value="P:DNA repair"/>
    <property type="evidence" value="ECO:0007669"/>
    <property type="project" value="UniProtKB-KW"/>
</dbReference>
<keyword evidence="13" id="KW-0239">DNA-directed DNA polymerase</keyword>
<dbReference type="InterPro" id="IPR028207">
    <property type="entry name" value="DNA_pol_B_palm_palm"/>
</dbReference>
<evidence type="ECO:0000313" key="26">
    <source>
        <dbReference type="Proteomes" id="UP000198640"/>
    </source>
</evidence>
<dbReference type="GO" id="GO:0003677">
    <property type="term" value="F:DNA binding"/>
    <property type="evidence" value="ECO:0007669"/>
    <property type="project" value="InterPro"/>
</dbReference>
<dbReference type="RefSeq" id="WP_245725212.1">
    <property type="nucleotide sequence ID" value="NZ_FNOY01000073.1"/>
</dbReference>
<keyword evidence="26" id="KW-1185">Reference proteome</keyword>
<dbReference type="Pfam" id="PF14716">
    <property type="entry name" value="HHH_8"/>
    <property type="match status" value="1"/>
</dbReference>
<reference evidence="25 26" key="1">
    <citation type="submission" date="2016-10" db="EMBL/GenBank/DDBJ databases">
        <authorList>
            <person name="de Groot N.N."/>
        </authorList>
    </citation>
    <scope>NUCLEOTIDE SEQUENCE [LARGE SCALE GENOMIC DNA]</scope>
    <source>
        <strain evidence="25 26">Nm1</strain>
    </source>
</reference>
<feature type="domain" description="Helix-hairpin-helix DNA-binding motif class 1" evidence="22">
    <location>
        <begin position="127"/>
        <end position="146"/>
    </location>
</feature>
<dbReference type="InterPro" id="IPR029398">
    <property type="entry name" value="PolB_thumb"/>
</dbReference>
<dbReference type="SUPFAM" id="SSF81301">
    <property type="entry name" value="Nucleotidyltransferase"/>
    <property type="match status" value="1"/>
</dbReference>
<evidence type="ECO:0000256" key="5">
    <source>
        <dbReference type="ARBA" id="ARBA00020020"/>
    </source>
</evidence>
<dbReference type="InterPro" id="IPR050243">
    <property type="entry name" value="PHP_phosphatase"/>
</dbReference>
<keyword evidence="14" id="KW-0915">Sodium</keyword>
<comment type="catalytic activity">
    <reaction evidence="18">
        <text>2'-deoxyribonucleotide-(2'-deoxyribose 5'-phosphate)-2'-deoxyribonucleotide-DNA = a 3'-end 2'-deoxyribonucleotide-(2,3-dehydro-2,3-deoxyribose 5'-phosphate)-DNA + a 5'-end 5'-phospho-2'-deoxyribonucleoside-DNA + H(+)</text>
        <dbReference type="Rhea" id="RHEA:66592"/>
        <dbReference type="Rhea" id="RHEA-COMP:13180"/>
        <dbReference type="Rhea" id="RHEA-COMP:16897"/>
        <dbReference type="Rhea" id="RHEA-COMP:17067"/>
        <dbReference type="ChEBI" id="CHEBI:15378"/>
        <dbReference type="ChEBI" id="CHEBI:136412"/>
        <dbReference type="ChEBI" id="CHEBI:157695"/>
        <dbReference type="ChEBI" id="CHEBI:167181"/>
        <dbReference type="EC" id="4.2.99.18"/>
    </reaction>
</comment>
<dbReference type="SUPFAM" id="SSF89550">
    <property type="entry name" value="PHP domain-like"/>
    <property type="match status" value="1"/>
</dbReference>
<dbReference type="InterPro" id="IPR002054">
    <property type="entry name" value="DNA-dir_DNA_pol_X"/>
</dbReference>
<dbReference type="Gene3D" id="1.10.150.20">
    <property type="entry name" value="5' to 3' exonuclease, C-terminal subdomain"/>
    <property type="match status" value="1"/>
</dbReference>
<dbReference type="SMART" id="SM00481">
    <property type="entry name" value="POLIIIAc"/>
    <property type="match status" value="1"/>
</dbReference>
<evidence type="ECO:0000256" key="16">
    <source>
        <dbReference type="ARBA" id="ARBA00035717"/>
    </source>
</evidence>
<keyword evidence="10" id="KW-0235">DNA replication</keyword>
<comment type="cofactor">
    <cofactor evidence="1">
        <name>Mg(2+)</name>
        <dbReference type="ChEBI" id="CHEBI:18420"/>
    </cofactor>
</comment>
<dbReference type="CDD" id="cd00141">
    <property type="entry name" value="NT_POLXc"/>
    <property type="match status" value="1"/>
</dbReference>
<dbReference type="InterPro" id="IPR047967">
    <property type="entry name" value="PolX_PHP"/>
</dbReference>
<dbReference type="InterPro" id="IPR010994">
    <property type="entry name" value="RuvA_2-like"/>
</dbReference>
<gene>
    <name evidence="25" type="ORF">SAMN05421881_10737</name>
</gene>
<evidence type="ECO:0000259" key="23">
    <source>
        <dbReference type="SMART" id="SM00481"/>
    </source>
</evidence>
<keyword evidence="12" id="KW-0832">Ubl conjugation</keyword>
<evidence type="ECO:0000256" key="2">
    <source>
        <dbReference type="ARBA" id="ARBA00004496"/>
    </source>
</evidence>
<dbReference type="EC" id="4.2.99.18" evidence="4"/>
<evidence type="ECO:0000256" key="8">
    <source>
        <dbReference type="ARBA" id="ARBA00022679"/>
    </source>
</evidence>
<feature type="domain" description="Polymerase/histidinol phosphatase N-terminal" evidence="23">
    <location>
        <begin position="373"/>
        <end position="452"/>
    </location>
</feature>
<evidence type="ECO:0000256" key="6">
    <source>
        <dbReference type="ARBA" id="ARBA00022481"/>
    </source>
</evidence>
<evidence type="ECO:0000256" key="4">
    <source>
        <dbReference type="ARBA" id="ARBA00012720"/>
    </source>
</evidence>
<dbReference type="Proteomes" id="UP000198640">
    <property type="component" value="Unassembled WGS sequence"/>
</dbReference>
<dbReference type="Gene3D" id="3.20.20.140">
    <property type="entry name" value="Metal-dependent hydrolases"/>
    <property type="match status" value="1"/>
</dbReference>
<dbReference type="PANTHER" id="PTHR36928">
    <property type="entry name" value="PHOSPHATASE YCDX-RELATED"/>
    <property type="match status" value="1"/>
</dbReference>
<keyword evidence="9" id="KW-0548">Nucleotidyltransferase</keyword>
<accession>A0A1H3NGE7</accession>
<dbReference type="Gene3D" id="3.30.460.10">
    <property type="entry name" value="Beta Polymerase, domain 2"/>
    <property type="match status" value="1"/>
</dbReference>
<dbReference type="PIRSF" id="PIRSF005047">
    <property type="entry name" value="UCP005047_YshC"/>
    <property type="match status" value="1"/>
</dbReference>
<evidence type="ECO:0000256" key="17">
    <source>
        <dbReference type="ARBA" id="ARBA00035726"/>
    </source>
</evidence>
<dbReference type="EC" id="2.7.7.7" evidence="3"/>
<dbReference type="GO" id="GO:0005829">
    <property type="term" value="C:cytosol"/>
    <property type="evidence" value="ECO:0007669"/>
    <property type="project" value="TreeGrafter"/>
</dbReference>
<evidence type="ECO:0000313" key="25">
    <source>
        <dbReference type="EMBL" id="SDY88001.1"/>
    </source>
</evidence>